<evidence type="ECO:0000256" key="4">
    <source>
        <dbReference type="ARBA" id="ARBA00022723"/>
    </source>
</evidence>
<comment type="cofactor">
    <cofactor evidence="1">
        <name>Zn(2+)</name>
        <dbReference type="ChEBI" id="CHEBI:29105"/>
    </cofactor>
</comment>
<organism evidence="11 12">
    <name type="scientific">Operophtera brumata</name>
    <name type="common">Winter moth</name>
    <name type="synonym">Phalaena brumata</name>
    <dbReference type="NCBI Taxonomy" id="104452"/>
    <lineage>
        <taxon>Eukaryota</taxon>
        <taxon>Metazoa</taxon>
        <taxon>Ecdysozoa</taxon>
        <taxon>Arthropoda</taxon>
        <taxon>Hexapoda</taxon>
        <taxon>Insecta</taxon>
        <taxon>Pterygota</taxon>
        <taxon>Neoptera</taxon>
        <taxon>Endopterygota</taxon>
        <taxon>Lepidoptera</taxon>
        <taxon>Glossata</taxon>
        <taxon>Ditrysia</taxon>
        <taxon>Geometroidea</taxon>
        <taxon>Geometridae</taxon>
        <taxon>Larentiinae</taxon>
        <taxon>Operophtera</taxon>
    </lineage>
</organism>
<dbReference type="InterPro" id="IPR057247">
    <property type="entry name" value="CARBOXYPEPT_ZN_2"/>
</dbReference>
<keyword evidence="12" id="KW-1185">Reference proteome</keyword>
<dbReference type="Proteomes" id="UP000037510">
    <property type="component" value="Unassembled WGS sequence"/>
</dbReference>
<proteinExistence type="inferred from homology"/>
<keyword evidence="3 11" id="KW-0121">Carboxypeptidase</keyword>
<dbReference type="PANTHER" id="PTHR11532">
    <property type="entry name" value="PROTEASE M14 CARBOXYPEPTIDASE"/>
    <property type="match status" value="1"/>
</dbReference>
<gene>
    <name evidence="11" type="ORF">OBRU01_08108</name>
</gene>
<evidence type="ECO:0000256" key="1">
    <source>
        <dbReference type="ARBA" id="ARBA00001947"/>
    </source>
</evidence>
<evidence type="ECO:0000313" key="12">
    <source>
        <dbReference type="Proteomes" id="UP000037510"/>
    </source>
</evidence>
<dbReference type="InterPro" id="IPR000834">
    <property type="entry name" value="Peptidase_M14"/>
</dbReference>
<keyword evidence="7" id="KW-0325">Glycoprotein</keyword>
<keyword evidence="5" id="KW-0378">Hydrolase</keyword>
<feature type="domain" description="Peptidase M14" evidence="10">
    <location>
        <begin position="22"/>
        <end position="321"/>
    </location>
</feature>
<evidence type="ECO:0000256" key="5">
    <source>
        <dbReference type="ARBA" id="ARBA00022801"/>
    </source>
</evidence>
<evidence type="ECO:0000256" key="6">
    <source>
        <dbReference type="ARBA" id="ARBA00022833"/>
    </source>
</evidence>
<keyword evidence="3 11" id="KW-0645">Protease</keyword>
<dbReference type="SMART" id="SM00631">
    <property type="entry name" value="Zn_pept"/>
    <property type="match status" value="1"/>
</dbReference>
<evidence type="ECO:0000256" key="8">
    <source>
        <dbReference type="PROSITE-ProRule" id="PRU01379"/>
    </source>
</evidence>
<evidence type="ECO:0000259" key="10">
    <source>
        <dbReference type="PROSITE" id="PS52035"/>
    </source>
</evidence>
<evidence type="ECO:0000256" key="7">
    <source>
        <dbReference type="ARBA" id="ARBA00023180"/>
    </source>
</evidence>
<dbReference type="PANTHER" id="PTHR11532:SF93">
    <property type="entry name" value="CARBOXYPEPTIDASE E"/>
    <property type="match status" value="1"/>
</dbReference>
<dbReference type="GO" id="GO:0008270">
    <property type="term" value="F:zinc ion binding"/>
    <property type="evidence" value="ECO:0007669"/>
    <property type="project" value="InterPro"/>
</dbReference>
<dbReference type="Pfam" id="PF13620">
    <property type="entry name" value="CarboxypepD_reg"/>
    <property type="match status" value="1"/>
</dbReference>
<dbReference type="AlphaFoldDB" id="A0A0L7LI35"/>
<sequence length="437" mass="49048">MVSYLVLCLALTIAASSAFEWKHHNNEELPLLLEEVHQKCPSITRVYTLSEPSVRGVPLYVIEFAETPGFHQPYKPEVKYVANIHGNEVLGRELLLGLADYLCEQYLKNDRNIRNLIEGSRIHLLPSMNPDGLHYLIGRNNNHSVDLNRNFPDLDAITFEYERQGINHNNHLLKDLTRLGEPLEPETRALMRWIMSIPFVLSAAMHGGDLVANYPYDESRSGAPVEIALAYASNHADMSSTTRRGCNAISPEDSMTYNFGKQGGVTNGAAWYSLKGDFNYLATNAFEITLELGCDKYTYANELETEWERNKAALIAYLWQAHIGIKGTVCDEANYLENAIISVVNITGNVPRPIRHDVTTAGPFGDFYRLLTPGHYEVTAKFPGYFSSSRVVTVPYHQTSAVVINFKLEKIGGTYNAGLRDENLCVKVTSMTLRTHI</sequence>
<dbReference type="PROSITE" id="PS52035">
    <property type="entry name" value="PEPTIDASE_M14"/>
    <property type="match status" value="1"/>
</dbReference>
<dbReference type="CDD" id="cd11308">
    <property type="entry name" value="Peptidase_M14NE-CP-C_like"/>
    <property type="match status" value="1"/>
</dbReference>
<keyword evidence="6" id="KW-0862">Zinc</keyword>
<feature type="signal peptide" evidence="9">
    <location>
        <begin position="1"/>
        <end position="18"/>
    </location>
</feature>
<dbReference type="PROSITE" id="PS00133">
    <property type="entry name" value="CARBOXYPEPT_ZN_2"/>
    <property type="match status" value="1"/>
</dbReference>
<keyword evidence="4" id="KW-0479">Metal-binding</keyword>
<protein>
    <submittedName>
        <fullName evidence="11">Putative Zinc carboxypeptidase family protein</fullName>
    </submittedName>
</protein>
<dbReference type="PROSITE" id="PS00132">
    <property type="entry name" value="CARBOXYPEPT_ZN_1"/>
    <property type="match status" value="1"/>
</dbReference>
<feature type="chain" id="PRO_5005573374" evidence="9">
    <location>
        <begin position="19"/>
        <end position="437"/>
    </location>
</feature>
<dbReference type="EMBL" id="JTDY01001037">
    <property type="protein sequence ID" value="KOB75065.1"/>
    <property type="molecule type" value="Genomic_DNA"/>
</dbReference>
<dbReference type="GO" id="GO:0006518">
    <property type="term" value="P:peptide metabolic process"/>
    <property type="evidence" value="ECO:0007669"/>
    <property type="project" value="TreeGrafter"/>
</dbReference>
<evidence type="ECO:0000256" key="2">
    <source>
        <dbReference type="ARBA" id="ARBA00005988"/>
    </source>
</evidence>
<evidence type="ECO:0000256" key="3">
    <source>
        <dbReference type="ARBA" id="ARBA00022645"/>
    </source>
</evidence>
<dbReference type="PRINTS" id="PR00765">
    <property type="entry name" value="CRBOXYPTASEA"/>
</dbReference>
<comment type="similarity">
    <text evidence="2 8">Belongs to the peptidase M14 family.</text>
</comment>
<dbReference type="InterPro" id="IPR050753">
    <property type="entry name" value="Peptidase_M14_domain"/>
</dbReference>
<feature type="active site" description="Proton donor/acceptor" evidence="8">
    <location>
        <position position="291"/>
    </location>
</feature>
<evidence type="ECO:0000313" key="11">
    <source>
        <dbReference type="EMBL" id="KOB75065.1"/>
    </source>
</evidence>
<dbReference type="SUPFAM" id="SSF53187">
    <property type="entry name" value="Zn-dependent exopeptidases"/>
    <property type="match status" value="1"/>
</dbReference>
<reference evidence="11 12" key="1">
    <citation type="journal article" date="2015" name="Genome Biol. Evol.">
        <title>The genome of winter moth (Operophtera brumata) provides a genomic perspective on sexual dimorphism and phenology.</title>
        <authorList>
            <person name="Derks M.F."/>
            <person name="Smit S."/>
            <person name="Salis L."/>
            <person name="Schijlen E."/>
            <person name="Bossers A."/>
            <person name="Mateman C."/>
            <person name="Pijl A.S."/>
            <person name="de Ridder D."/>
            <person name="Groenen M.A."/>
            <person name="Visser M.E."/>
            <person name="Megens H.J."/>
        </authorList>
    </citation>
    <scope>NUCLEOTIDE SEQUENCE [LARGE SCALE GENOMIC DNA]</scope>
    <source>
        <strain evidence="11">WM2013NL</strain>
        <tissue evidence="11">Head and thorax</tissue>
    </source>
</reference>
<dbReference type="GO" id="GO:0016485">
    <property type="term" value="P:protein processing"/>
    <property type="evidence" value="ECO:0007669"/>
    <property type="project" value="TreeGrafter"/>
</dbReference>
<comment type="caution">
    <text evidence="11">The sequence shown here is derived from an EMBL/GenBank/DDBJ whole genome shotgun (WGS) entry which is preliminary data.</text>
</comment>
<dbReference type="InterPro" id="IPR057246">
    <property type="entry name" value="CARBOXYPEPT_ZN_1"/>
</dbReference>
<dbReference type="Gene3D" id="3.40.630.10">
    <property type="entry name" value="Zn peptidases"/>
    <property type="match status" value="1"/>
</dbReference>
<dbReference type="InterPro" id="IPR008969">
    <property type="entry name" value="CarboxyPept-like_regulatory"/>
</dbReference>
<name>A0A0L7LI35_OPEBR</name>
<evidence type="ECO:0000256" key="9">
    <source>
        <dbReference type="SAM" id="SignalP"/>
    </source>
</evidence>
<dbReference type="Gene3D" id="2.60.40.1120">
    <property type="entry name" value="Carboxypeptidase-like, regulatory domain"/>
    <property type="match status" value="1"/>
</dbReference>
<dbReference type="Pfam" id="PF00246">
    <property type="entry name" value="Peptidase_M14"/>
    <property type="match status" value="1"/>
</dbReference>
<dbReference type="STRING" id="104452.A0A0L7LI35"/>
<dbReference type="GO" id="GO:0005615">
    <property type="term" value="C:extracellular space"/>
    <property type="evidence" value="ECO:0007669"/>
    <property type="project" value="TreeGrafter"/>
</dbReference>
<accession>A0A0L7LI35</accession>
<dbReference type="SUPFAM" id="SSF49464">
    <property type="entry name" value="Carboxypeptidase regulatory domain-like"/>
    <property type="match status" value="1"/>
</dbReference>
<keyword evidence="9" id="KW-0732">Signal</keyword>
<dbReference type="GO" id="GO:0004181">
    <property type="term" value="F:metallocarboxypeptidase activity"/>
    <property type="evidence" value="ECO:0007669"/>
    <property type="project" value="InterPro"/>
</dbReference>